<dbReference type="PROSITE" id="PS50893">
    <property type="entry name" value="ABC_TRANSPORTER_2"/>
    <property type="match status" value="2"/>
</dbReference>
<proteinExistence type="inferred from homology"/>
<reference evidence="13" key="1">
    <citation type="submission" date="2021-01" db="EMBL/GenBank/DDBJ databases">
        <authorList>
            <person name="Corre E."/>
            <person name="Pelletier E."/>
            <person name="Niang G."/>
            <person name="Scheremetjew M."/>
            <person name="Finn R."/>
            <person name="Kale V."/>
            <person name="Holt S."/>
            <person name="Cochrane G."/>
            <person name="Meng A."/>
            <person name="Brown T."/>
            <person name="Cohen L."/>
        </authorList>
    </citation>
    <scope>NUCLEOTIDE SEQUENCE</scope>
    <source>
        <strain evidence="13">CCMP127</strain>
    </source>
</reference>
<feature type="transmembrane region" description="Helical" evidence="11">
    <location>
        <begin position="1494"/>
        <end position="1515"/>
    </location>
</feature>
<dbReference type="InterPro" id="IPR026082">
    <property type="entry name" value="ABCA"/>
</dbReference>
<dbReference type="InterPro" id="IPR027417">
    <property type="entry name" value="P-loop_NTPase"/>
</dbReference>
<feature type="transmembrane region" description="Helical" evidence="11">
    <location>
        <begin position="135"/>
        <end position="160"/>
    </location>
</feature>
<dbReference type="PANTHER" id="PTHR19229:SF36">
    <property type="entry name" value="ATP-BINDING CASSETTE SUB-FAMILY A MEMBER 2"/>
    <property type="match status" value="1"/>
</dbReference>
<accession>A0A7S3P796</accession>
<keyword evidence="6" id="KW-0547">Nucleotide-binding</keyword>
<dbReference type="PROSITE" id="PS00211">
    <property type="entry name" value="ABC_TRANSPORTER_1"/>
    <property type="match status" value="1"/>
</dbReference>
<dbReference type="SUPFAM" id="SSF52540">
    <property type="entry name" value="P-loop containing nucleoside triphosphate hydrolases"/>
    <property type="match status" value="2"/>
</dbReference>
<protein>
    <recommendedName>
        <fullName evidence="12">ABC transporter domain-containing protein</fullName>
    </recommendedName>
</protein>
<feature type="transmembrane region" description="Helical" evidence="11">
    <location>
        <begin position="1527"/>
        <end position="1547"/>
    </location>
</feature>
<keyword evidence="7" id="KW-0067">ATP-binding</keyword>
<name>A0A7S3P796_9STRA</name>
<comment type="similarity">
    <text evidence="2">Belongs to the ABC transporter superfamily. ABCA family.</text>
</comment>
<dbReference type="GO" id="GO:0005319">
    <property type="term" value="F:lipid transporter activity"/>
    <property type="evidence" value="ECO:0007669"/>
    <property type="project" value="TreeGrafter"/>
</dbReference>
<feature type="region of interest" description="Disordered" evidence="10">
    <location>
        <begin position="91"/>
        <end position="125"/>
    </location>
</feature>
<feature type="transmembrane region" description="Helical" evidence="11">
    <location>
        <begin position="1382"/>
        <end position="1406"/>
    </location>
</feature>
<feature type="transmembrane region" description="Helical" evidence="11">
    <location>
        <begin position="180"/>
        <end position="206"/>
    </location>
</feature>
<keyword evidence="4 11" id="KW-0812">Transmembrane</keyword>
<evidence type="ECO:0000256" key="8">
    <source>
        <dbReference type="ARBA" id="ARBA00022989"/>
    </source>
</evidence>
<dbReference type="Pfam" id="PF12698">
    <property type="entry name" value="ABC2_membrane_3"/>
    <property type="match status" value="2"/>
</dbReference>
<dbReference type="Pfam" id="PF00005">
    <property type="entry name" value="ABC_tran"/>
    <property type="match status" value="2"/>
</dbReference>
<dbReference type="GO" id="GO:0016887">
    <property type="term" value="F:ATP hydrolysis activity"/>
    <property type="evidence" value="ECO:0007669"/>
    <property type="project" value="InterPro"/>
</dbReference>
<feature type="compositionally biased region" description="Low complexity" evidence="10">
    <location>
        <begin position="99"/>
        <end position="113"/>
    </location>
</feature>
<evidence type="ECO:0000256" key="1">
    <source>
        <dbReference type="ARBA" id="ARBA00004141"/>
    </source>
</evidence>
<keyword evidence="5" id="KW-0677">Repeat</keyword>
<dbReference type="InterPro" id="IPR003593">
    <property type="entry name" value="AAA+_ATPase"/>
</dbReference>
<evidence type="ECO:0000256" key="2">
    <source>
        <dbReference type="ARBA" id="ARBA00008869"/>
    </source>
</evidence>
<feature type="transmembrane region" description="Helical" evidence="11">
    <location>
        <begin position="218"/>
        <end position="242"/>
    </location>
</feature>
<feature type="domain" description="ABC transporter" evidence="12">
    <location>
        <begin position="460"/>
        <end position="690"/>
    </location>
</feature>
<sequence length="1961" mass="216485">MENENNNSTTTMSPLIHFRCNNTGGSYDYRAYGTANQELIPWALQRAFLALYVGRDGNATTSTTTTGTTATMPEINIRISKRNLFGNTLVVEDEDDTESTTTTNSETTTTQQDLDNEAARQRQEEREINDLQEELVSYMFGPIFMFAIAMSTAMLANHAAAEKTSGLIGSLRVVGMADSAYWVSWWVTVTVVIIVPSCWMVVALAYALDVALLTDVNVIALFLALMTQYSSLLALQFSAVAVATSRPFLYALYFCFLCLSVTAVSLAPIFRASPVDVTGRVFQYLVPGYNLGGVLDSMYRYHTRLGDAFDTNMDPMEFNGTTTSLYEFDRMFQPFGMCNTTALRDDPTDCQNVDLYDDTAKCWKYINCRDEEYIWDPTRCAPDSCYFTPFSDFARILLMSLHSFVFMTLAWYALQVIPSGNGLTYNPWFFCTPQYWRGTSSRQQDTESAKQRQSRDNRSIVLGDLTKEFRNNHKAVNNVNMEIENGQVFVLLGHNGAGKTTLINMLTGKMSPTSGDAYVLGLSLRENVHNIQRMTSCVPQHDLLWDELNAAEHIRMFAQIKGVARRDLADEIEKVLRKVHLADAAQQAAGGYSGGMKRRLSIALAGIGGPKIIMLDEPTTGIDPLNRRRIWNLVRELKRDRIVVLTTHLMQEADCLGDQIAVLDNGTVQAQGTPLNLKTQHGSGYSLSIVTNAEHVDRVKALAREMMPKVELVNEAAGSLAFGVHKKELAAIPPLTRQLQSEGILREWNISQSTIEEVFLRLASQSASMQNRQQEMQRVNGSPNSHELTLEAALPLTGAEGQPNGPEVDEEAGLGDEDVFAPSSALGRLQLTALLRKAFILKKVHWIATVVQLTIPIALMVLAKLLFFKDMSVQPWQEVIWPQTTVDISDRFVRYPDESFGVNQECTFEWKLWSLIGQDPCSPKDKLTLSECAAQTVESGIGSRGIDRFSFIVSAGLPEQQEFEMQDVQGAVYEAMQYYLKRSSTVDTQANADAYCGGDFNCGPCFFFPSSFQVQALSTTQFEFSVESSGGRDDVDRCRSSYRPCTSNEYRIILADSTVAERAAEILNASSFVIGEIQYTGRVLPSSSQLFRPPRVGVGSGDDGFIGLCESCPERAPHVWLSGTNAALFENSLGAIGWDVTTSVLEDDLPITLAKNRRILSENKSVFSDEPDSDTTACARLGTFNFRYGDDVIRDGFIVNSENIEPWPGGVYNNGFTSDEPSGGPSMTTEPICNTSSQPLKYYSELFPDGGITLVSFSLADDDVSLDVVWEFDFDNYNYYIDDSTGDSFGPTEQSVYAVYCPPENTDANGSCTIGSNLICAVVTPLSGCQGYSEYIPDSAVIETTYNALWAALGYFDRTPIVEMLGETVYVTYEAAVSLDELALFVFMIAIAVALQAPNTASILVFEKNQRFIYAMLLNGLKLPTYWAGQYLAHLLTTGLLAAAAILVGVVLRLKPFTTQNPNVFLLVLVLFCGIHVQFGFVVFLSSIFKKERFAAVLVGFAVLTLLGTSILTHLSSTNSLRREWPAVLSLIPMFGFFRCLLLVFWKRYNRELWTHVGVMLGSSTLYLAMGIYWQSATGVGALFRLDCGLCSHLCESRAPASSAGVSDDGDDDDVAEVDIANEEHRALKLNAEDTAIKIAHLGKTFPARPSPKHAVVDVTMAMDYGEIFGLLGPNGAGKTTVISMLVGQLSPSRGNAFVAGFDTVLERGAALSKLGIVPQFDVYYPELTVRQHLMLYAAMKGVKSSKQDSWARSVAATVGLGSEDLFHRQASALSGGMRRRLSIAVALLSKPSCLFLDEPTTGLDPEMKRSIWNIIERMRQDRCVILTTHAMDEAEALCTRIGIMAQGSLKCIGSQKELRERYGSTYELTFTVPKGTDKSNRSLRRFLLKRCPSTTTVSSFGDTRVFTVNKSDIDLADLFEMIIKAQSKKLYTEWGINNTSLDEVFIAITSESEGVGAGEL</sequence>
<evidence type="ECO:0000256" key="3">
    <source>
        <dbReference type="ARBA" id="ARBA00022448"/>
    </source>
</evidence>
<evidence type="ECO:0000256" key="6">
    <source>
        <dbReference type="ARBA" id="ARBA00022741"/>
    </source>
</evidence>
<evidence type="ECO:0000256" key="4">
    <source>
        <dbReference type="ARBA" id="ARBA00022692"/>
    </source>
</evidence>
<feature type="transmembrane region" description="Helical" evidence="11">
    <location>
        <begin position="1553"/>
        <end position="1574"/>
    </location>
</feature>
<feature type="transmembrane region" description="Helical" evidence="11">
    <location>
        <begin position="1464"/>
        <end position="1488"/>
    </location>
</feature>
<dbReference type="PANTHER" id="PTHR19229">
    <property type="entry name" value="ATP-BINDING CASSETTE TRANSPORTER SUBFAMILY A ABCA"/>
    <property type="match status" value="1"/>
</dbReference>
<comment type="subcellular location">
    <subcellularLocation>
        <location evidence="1">Membrane</location>
        <topology evidence="1">Multi-pass membrane protein</topology>
    </subcellularLocation>
</comment>
<dbReference type="InterPro" id="IPR013525">
    <property type="entry name" value="ABC2_TM"/>
</dbReference>
<dbReference type="GO" id="GO:0140359">
    <property type="term" value="F:ABC-type transporter activity"/>
    <property type="evidence" value="ECO:0007669"/>
    <property type="project" value="InterPro"/>
</dbReference>
<evidence type="ECO:0000313" key="13">
    <source>
        <dbReference type="EMBL" id="CAE0410115.1"/>
    </source>
</evidence>
<dbReference type="FunFam" id="3.40.50.300:FF:000335">
    <property type="entry name" value="ATP binding cassette subfamily A member 5"/>
    <property type="match status" value="2"/>
</dbReference>
<evidence type="ECO:0000256" key="11">
    <source>
        <dbReference type="SAM" id="Phobius"/>
    </source>
</evidence>
<feature type="transmembrane region" description="Helical" evidence="11">
    <location>
        <begin position="1426"/>
        <end position="1452"/>
    </location>
</feature>
<keyword evidence="9 11" id="KW-0472">Membrane</keyword>
<dbReference type="GO" id="GO:0016020">
    <property type="term" value="C:membrane"/>
    <property type="evidence" value="ECO:0007669"/>
    <property type="project" value="UniProtKB-SubCell"/>
</dbReference>
<evidence type="ECO:0000259" key="12">
    <source>
        <dbReference type="PROSITE" id="PS50893"/>
    </source>
</evidence>
<evidence type="ECO:0000256" key="9">
    <source>
        <dbReference type="ARBA" id="ARBA00023136"/>
    </source>
</evidence>
<dbReference type="InterPro" id="IPR003439">
    <property type="entry name" value="ABC_transporter-like_ATP-bd"/>
</dbReference>
<dbReference type="SMART" id="SM00382">
    <property type="entry name" value="AAA"/>
    <property type="match status" value="2"/>
</dbReference>
<evidence type="ECO:0000256" key="10">
    <source>
        <dbReference type="SAM" id="MobiDB-lite"/>
    </source>
</evidence>
<evidence type="ECO:0000256" key="5">
    <source>
        <dbReference type="ARBA" id="ARBA00022737"/>
    </source>
</evidence>
<keyword evidence="3" id="KW-0813">Transport</keyword>
<dbReference type="GO" id="GO:0005524">
    <property type="term" value="F:ATP binding"/>
    <property type="evidence" value="ECO:0007669"/>
    <property type="project" value="UniProtKB-KW"/>
</dbReference>
<organism evidence="13">
    <name type="scientific">Amphora coffeiformis</name>
    <dbReference type="NCBI Taxonomy" id="265554"/>
    <lineage>
        <taxon>Eukaryota</taxon>
        <taxon>Sar</taxon>
        <taxon>Stramenopiles</taxon>
        <taxon>Ochrophyta</taxon>
        <taxon>Bacillariophyta</taxon>
        <taxon>Bacillariophyceae</taxon>
        <taxon>Bacillariophycidae</taxon>
        <taxon>Thalassiophysales</taxon>
        <taxon>Catenulaceae</taxon>
        <taxon>Amphora</taxon>
    </lineage>
</organism>
<dbReference type="CDD" id="cd03263">
    <property type="entry name" value="ABC_subfamily_A"/>
    <property type="match status" value="2"/>
</dbReference>
<dbReference type="Gene3D" id="3.40.50.300">
    <property type="entry name" value="P-loop containing nucleotide triphosphate hydrolases"/>
    <property type="match status" value="2"/>
</dbReference>
<keyword evidence="8 11" id="KW-1133">Transmembrane helix</keyword>
<dbReference type="InterPro" id="IPR017871">
    <property type="entry name" value="ABC_transporter-like_CS"/>
</dbReference>
<gene>
    <name evidence="13" type="ORF">ACOF00016_LOCUS7656</name>
</gene>
<feature type="transmembrane region" description="Helical" evidence="11">
    <location>
        <begin position="248"/>
        <end position="270"/>
    </location>
</feature>
<evidence type="ECO:0000256" key="7">
    <source>
        <dbReference type="ARBA" id="ARBA00022840"/>
    </source>
</evidence>
<dbReference type="EMBL" id="HBIM01009037">
    <property type="protein sequence ID" value="CAE0410115.1"/>
    <property type="molecule type" value="Transcribed_RNA"/>
</dbReference>
<feature type="domain" description="ABC transporter" evidence="12">
    <location>
        <begin position="1637"/>
        <end position="1872"/>
    </location>
</feature>